<dbReference type="EMBL" id="LT991977">
    <property type="protein sequence ID" value="SPK75672.1"/>
    <property type="molecule type" value="Genomic_DNA"/>
</dbReference>
<name>A0A375IQC4_9BURK</name>
<proteinExistence type="predicted"/>
<dbReference type="InterPro" id="IPR036291">
    <property type="entry name" value="NAD(P)-bd_dom_sf"/>
</dbReference>
<evidence type="ECO:0000313" key="1">
    <source>
        <dbReference type="EMBL" id="SPK75672.1"/>
    </source>
</evidence>
<dbReference type="Proteomes" id="UP000255505">
    <property type="component" value="Plasmid II"/>
</dbReference>
<dbReference type="AlphaFoldDB" id="A0A375IQC4"/>
<geneLocation type="plasmid" evidence="1">
    <name>II</name>
</geneLocation>
<gene>
    <name evidence="1" type="ORF">CT19425_MP60048</name>
</gene>
<dbReference type="SUPFAM" id="SSF51735">
    <property type="entry name" value="NAD(P)-binding Rossmann-fold domains"/>
    <property type="match status" value="1"/>
</dbReference>
<dbReference type="Gene3D" id="3.40.50.720">
    <property type="entry name" value="NAD(P)-binding Rossmann-like Domain"/>
    <property type="match status" value="1"/>
</dbReference>
<dbReference type="Pfam" id="PF00106">
    <property type="entry name" value="adh_short"/>
    <property type="match status" value="1"/>
</dbReference>
<dbReference type="InterPro" id="IPR002347">
    <property type="entry name" value="SDR_fam"/>
</dbReference>
<keyword evidence="1" id="KW-0614">Plasmid</keyword>
<sequence>MERFVDQSPEAVSRVFDTNLKGASLMAQEAARSMVQRGQGSIINIASSSGCVPAARCRATVHPRPPSFT</sequence>
<evidence type="ECO:0000313" key="2">
    <source>
        <dbReference type="Proteomes" id="UP000255505"/>
    </source>
</evidence>
<accession>A0A375IQC4</accession>
<protein>
    <submittedName>
        <fullName evidence="1">Uncharacterized protein</fullName>
    </submittedName>
</protein>
<reference evidence="1 2" key="1">
    <citation type="submission" date="2018-01" db="EMBL/GenBank/DDBJ databases">
        <authorList>
            <person name="Gaut B.S."/>
            <person name="Morton B.R."/>
            <person name="Clegg M.T."/>
            <person name="Duvall M.R."/>
        </authorList>
    </citation>
    <scope>NUCLEOTIDE SEQUENCE [LARGE SCALE GENOMIC DNA]</scope>
    <source>
        <strain evidence="1">Cupriavidus taiwanensis LMG 19425</strain>
        <plasmid evidence="2">Plasmid ii</plasmid>
    </source>
</reference>
<organism evidence="1 2">
    <name type="scientific">Cupriavidus taiwanensis</name>
    <dbReference type="NCBI Taxonomy" id="164546"/>
    <lineage>
        <taxon>Bacteria</taxon>
        <taxon>Pseudomonadati</taxon>
        <taxon>Pseudomonadota</taxon>
        <taxon>Betaproteobacteria</taxon>
        <taxon>Burkholderiales</taxon>
        <taxon>Burkholderiaceae</taxon>
        <taxon>Cupriavidus</taxon>
    </lineage>
</organism>